<dbReference type="InterPro" id="IPR037138">
    <property type="entry name" value="His_deacetylse_dom_sf"/>
</dbReference>
<gene>
    <name evidence="2" type="ordered locus">Ahos_1055</name>
</gene>
<dbReference type="CDD" id="cd10001">
    <property type="entry name" value="HDAC_classII_APAH"/>
    <property type="match status" value="1"/>
</dbReference>
<proteinExistence type="predicted"/>
<evidence type="ECO:0000259" key="1">
    <source>
        <dbReference type="Pfam" id="PF00850"/>
    </source>
</evidence>
<dbReference type="PANTHER" id="PTHR10625:SF10">
    <property type="entry name" value="HISTONE DEACETYLASE HDAC1"/>
    <property type="match status" value="1"/>
</dbReference>
<reference key="2">
    <citation type="journal article" date="2011" name="Extremophiles">
        <title>Genomic analyses of Acidianus hospitalis W1 a host for studying crenarchaeal virus and plasmid life cycles.</title>
        <authorList>
            <person name="You X.Y."/>
            <person name="Liu C."/>
            <person name="Wang S.Y."/>
            <person name="Jiang C.Y."/>
            <person name="Shah S.A."/>
            <person name="Prangishvili D."/>
            <person name="Liu S.J."/>
            <person name="Garrett R.A."/>
        </authorList>
    </citation>
    <scope>NUCLEOTIDE SEQUENCE</scope>
    <source>
        <strain>W1</strain>
    </source>
</reference>
<evidence type="ECO:0000313" key="3">
    <source>
        <dbReference type="Proteomes" id="UP000008458"/>
    </source>
</evidence>
<dbReference type="STRING" id="933801.Ahos_1055"/>
<dbReference type="GO" id="GO:0040029">
    <property type="term" value="P:epigenetic regulation of gene expression"/>
    <property type="evidence" value="ECO:0007669"/>
    <property type="project" value="TreeGrafter"/>
</dbReference>
<name>F4B9M3_ACIHW</name>
<dbReference type="Gene3D" id="3.40.800.20">
    <property type="entry name" value="Histone deacetylase domain"/>
    <property type="match status" value="1"/>
</dbReference>
<organism evidence="2 3">
    <name type="scientific">Acidianus hospitalis (strain W1)</name>
    <dbReference type="NCBI Taxonomy" id="933801"/>
    <lineage>
        <taxon>Archaea</taxon>
        <taxon>Thermoproteota</taxon>
        <taxon>Thermoprotei</taxon>
        <taxon>Sulfolobales</taxon>
        <taxon>Sulfolobaceae</taxon>
        <taxon>Acidianus</taxon>
    </lineage>
</organism>
<dbReference type="EMBL" id="CP002535">
    <property type="protein sequence ID" value="AEE93939.1"/>
    <property type="molecule type" value="Genomic_DNA"/>
</dbReference>
<dbReference type="GO" id="GO:0004407">
    <property type="term" value="F:histone deacetylase activity"/>
    <property type="evidence" value="ECO:0007669"/>
    <property type="project" value="TreeGrafter"/>
</dbReference>
<dbReference type="AlphaFoldDB" id="F4B9M3"/>
<dbReference type="KEGG" id="aho:Ahos_1055"/>
<dbReference type="Proteomes" id="UP000008458">
    <property type="component" value="Chromosome"/>
</dbReference>
<keyword evidence="3" id="KW-1185">Reference proteome</keyword>
<feature type="domain" description="Histone deacetylase" evidence="1">
    <location>
        <begin position="18"/>
        <end position="272"/>
    </location>
</feature>
<dbReference type="SUPFAM" id="SSF52768">
    <property type="entry name" value="Arginase/deacetylase"/>
    <property type="match status" value="1"/>
</dbReference>
<dbReference type="Pfam" id="PF00850">
    <property type="entry name" value="Hist_deacetyl"/>
    <property type="match status" value="1"/>
</dbReference>
<protein>
    <submittedName>
        <fullName evidence="2">Histone deacetylase superfamily</fullName>
    </submittedName>
</protein>
<dbReference type="HOGENOM" id="CLU_007727_8_0_2"/>
<dbReference type="InterPro" id="IPR023696">
    <property type="entry name" value="Ureohydrolase_dom_sf"/>
</dbReference>
<reference evidence="2 3" key="1">
    <citation type="journal article" date="2011" name="Extremophiles">
        <title>Genomic analysis of Acidianus hospitalis W1 a host for studying crenarchaeal virus and plasmid life cycles.</title>
        <authorList>
            <person name="You X.Y."/>
            <person name="Liu C."/>
            <person name="Wang S.Y."/>
            <person name="Jiang C.Y."/>
            <person name="Shah S.A."/>
            <person name="Prangishvili D."/>
            <person name="She Q."/>
            <person name="Liu S.J."/>
            <person name="Garrett R.A."/>
        </authorList>
    </citation>
    <scope>NUCLEOTIDE SEQUENCE [LARGE SCALE GENOMIC DNA]</scope>
    <source>
        <strain evidence="2 3">W1</strain>
    </source>
</reference>
<dbReference type="PANTHER" id="PTHR10625">
    <property type="entry name" value="HISTONE DEACETYLASE HDAC1-RELATED"/>
    <property type="match status" value="1"/>
</dbReference>
<sequence>MYVVYSDKYKEHYSSMHHVENPDRLTRALSSLKGEKIVEPIKVDDPQIVHSEDYVEKIRNIKGEEWIDADTYANDKTYETALYALGGALKAFELQGFALVRPPGHHAGKNGRAFNAPTLGFCIFNNVAYVVRKKALKHVAIIDFDVHYGNGTQEIFYDDPEVLHIDIHQDPKTIFPGTGFPEMVGKGEAEGTKVNLLIPPRGSDDLYEELFPLIQSILEDFKPAYIIFSAGFDGFKGDGLSSLNLTEYTFYNLGSLGKGKYSSGVLEGGYGIGLERGLPAFIKGLKGEATDYVKEKSPDSVKSRFFDYLEKEKEILRNYWKI</sequence>
<dbReference type="InterPro" id="IPR023801">
    <property type="entry name" value="His_deacetylse_dom"/>
</dbReference>
<accession>F4B9M3</accession>
<evidence type="ECO:0000313" key="2">
    <source>
        <dbReference type="EMBL" id="AEE93939.1"/>
    </source>
</evidence>
<dbReference type="eggNOG" id="arCOG00324">
    <property type="taxonomic scope" value="Archaea"/>
</dbReference>